<dbReference type="EMBL" id="AP019514">
    <property type="protein sequence ID" value="BBI59948.1"/>
    <property type="molecule type" value="Genomic_DNA"/>
</dbReference>
<reference evidence="3 4" key="1">
    <citation type="journal article" date="2019" name="Microbiol. Resour. Announc.">
        <title>Complete Genome Sequence of Halomonas sulfidaeris Strain Esulfide1 Isolated from a Metal Sulfide Rock at a Depth of 2,200 Meters, Obtained Using Nanopore Sequencing.</title>
        <authorList>
            <person name="Saito M."/>
            <person name="Nishigata A."/>
            <person name="Galipon J."/>
            <person name="Arakawa K."/>
        </authorList>
    </citation>
    <scope>NUCLEOTIDE SEQUENCE [LARGE SCALE GENOMIC DNA]</scope>
    <source>
        <strain evidence="3 4">ATCC BAA-803</strain>
    </source>
</reference>
<dbReference type="Pfam" id="PF01553">
    <property type="entry name" value="Acyltransferase"/>
    <property type="match status" value="1"/>
</dbReference>
<gene>
    <name evidence="3" type="ORF">HSBAA_12540</name>
</gene>
<evidence type="ECO:0000313" key="3">
    <source>
        <dbReference type="EMBL" id="BBI59948.1"/>
    </source>
</evidence>
<accession>A0A455U6R6</accession>
<evidence type="ECO:0000256" key="1">
    <source>
        <dbReference type="SAM" id="Phobius"/>
    </source>
</evidence>
<keyword evidence="1" id="KW-1133">Transmembrane helix</keyword>
<dbReference type="AlphaFoldDB" id="A0A455U6R6"/>
<dbReference type="Proteomes" id="UP000320231">
    <property type="component" value="Chromosome"/>
</dbReference>
<organism evidence="3 4">
    <name type="scientific">Vreelandella sulfidaeris</name>
    <dbReference type="NCBI Taxonomy" id="115553"/>
    <lineage>
        <taxon>Bacteria</taxon>
        <taxon>Pseudomonadati</taxon>
        <taxon>Pseudomonadota</taxon>
        <taxon>Gammaproteobacteria</taxon>
        <taxon>Oceanospirillales</taxon>
        <taxon>Halomonadaceae</taxon>
        <taxon>Vreelandella</taxon>
    </lineage>
</organism>
<keyword evidence="1" id="KW-0472">Membrane</keyword>
<keyword evidence="1" id="KW-0812">Transmembrane</keyword>
<feature type="transmembrane region" description="Helical" evidence="1">
    <location>
        <begin position="6"/>
        <end position="23"/>
    </location>
</feature>
<protein>
    <recommendedName>
        <fullName evidence="2">Phospholipid/glycerol acyltransferase domain-containing protein</fullName>
    </recommendedName>
</protein>
<name>A0A455U6R6_9GAMM</name>
<dbReference type="InterPro" id="IPR002123">
    <property type="entry name" value="Plipid/glycerol_acylTrfase"/>
</dbReference>
<feature type="domain" description="Phospholipid/glycerol acyltransferase" evidence="2">
    <location>
        <begin position="43"/>
        <end position="78"/>
    </location>
</feature>
<dbReference type="GO" id="GO:0016746">
    <property type="term" value="F:acyltransferase activity"/>
    <property type="evidence" value="ECO:0007669"/>
    <property type="project" value="InterPro"/>
</dbReference>
<dbReference type="SUPFAM" id="SSF69593">
    <property type="entry name" value="Glycerol-3-phosphate (1)-acyltransferase"/>
    <property type="match status" value="1"/>
</dbReference>
<sequence length="83" mass="9159">MNSHYLLLLIATVAMVGGGYTIVKLPQSLVRFLLSFLLTRRYRVDVHGLQNLPAQGGVLLLGNHISWVDWAMVQIASPARCAL</sequence>
<evidence type="ECO:0000313" key="4">
    <source>
        <dbReference type="Proteomes" id="UP000320231"/>
    </source>
</evidence>
<proteinExistence type="predicted"/>
<evidence type="ECO:0000259" key="2">
    <source>
        <dbReference type="Pfam" id="PF01553"/>
    </source>
</evidence>
<dbReference type="KEGG" id="hsr:HSBAA_12540"/>